<accession>A0A225UJW8</accession>
<evidence type="ECO:0000313" key="2">
    <source>
        <dbReference type="Proteomes" id="UP000198211"/>
    </source>
</evidence>
<dbReference type="OrthoDB" id="124847at2759"/>
<proteinExistence type="predicted"/>
<gene>
    <name evidence="1" type="ORF">PHMEG_00037190</name>
</gene>
<comment type="caution">
    <text evidence="1">The sequence shown here is derived from an EMBL/GenBank/DDBJ whole genome shotgun (WGS) entry which is preliminary data.</text>
</comment>
<sequence>MGENTAGIMCAVATDIHESMLVNERRRLVCDAKDNKLFPPRVVYPEENLTNSDLISLFSRPVLIPYLVLLLGTCAPKVKEYKQRVIEDVNCKYDVVYVKYQCKHGGSGSTFSTLSSRYAEMHSEAFVYLPFLLARKQGIQND</sequence>
<dbReference type="EMBL" id="NBNE01016118">
    <property type="protein sequence ID" value="OWY93424.1"/>
    <property type="molecule type" value="Genomic_DNA"/>
</dbReference>
<dbReference type="AlphaFoldDB" id="A0A225UJW8"/>
<name>A0A225UJW8_9STRA</name>
<reference evidence="2" key="1">
    <citation type="submission" date="2017-03" db="EMBL/GenBank/DDBJ databases">
        <title>Phytopthora megakarya and P. palmivora, two closely related causual agents of cacao black pod achieved similar genome size and gene model numbers by different mechanisms.</title>
        <authorList>
            <person name="Ali S."/>
            <person name="Shao J."/>
            <person name="Larry D.J."/>
            <person name="Kronmiller B."/>
            <person name="Shen D."/>
            <person name="Strem M.D."/>
            <person name="Melnick R.L."/>
            <person name="Guiltinan M.J."/>
            <person name="Tyler B.M."/>
            <person name="Meinhardt L.W."/>
            <person name="Bailey B.A."/>
        </authorList>
    </citation>
    <scope>NUCLEOTIDE SEQUENCE [LARGE SCALE GENOMIC DNA]</scope>
    <source>
        <strain evidence="2">zdho120</strain>
    </source>
</reference>
<evidence type="ECO:0000313" key="1">
    <source>
        <dbReference type="EMBL" id="OWY93424.1"/>
    </source>
</evidence>
<protein>
    <submittedName>
        <fullName evidence="1">Uncharacterized protein</fullName>
    </submittedName>
</protein>
<dbReference type="Proteomes" id="UP000198211">
    <property type="component" value="Unassembled WGS sequence"/>
</dbReference>
<organism evidence="1 2">
    <name type="scientific">Phytophthora megakarya</name>
    <dbReference type="NCBI Taxonomy" id="4795"/>
    <lineage>
        <taxon>Eukaryota</taxon>
        <taxon>Sar</taxon>
        <taxon>Stramenopiles</taxon>
        <taxon>Oomycota</taxon>
        <taxon>Peronosporomycetes</taxon>
        <taxon>Peronosporales</taxon>
        <taxon>Peronosporaceae</taxon>
        <taxon>Phytophthora</taxon>
    </lineage>
</organism>
<keyword evidence="2" id="KW-1185">Reference proteome</keyword>